<organism evidence="4">
    <name type="scientific">Absidia glauca</name>
    <name type="common">Pin mould</name>
    <dbReference type="NCBI Taxonomy" id="4829"/>
    <lineage>
        <taxon>Eukaryota</taxon>
        <taxon>Fungi</taxon>
        <taxon>Fungi incertae sedis</taxon>
        <taxon>Mucoromycota</taxon>
        <taxon>Mucoromycotina</taxon>
        <taxon>Mucoromycetes</taxon>
        <taxon>Mucorales</taxon>
        <taxon>Cunninghamellaceae</taxon>
        <taxon>Absidia</taxon>
    </lineage>
</organism>
<evidence type="ECO:0000313" key="5">
    <source>
        <dbReference type="Proteomes" id="UP000078561"/>
    </source>
</evidence>
<feature type="chain" id="PRO_5007899488" description="Mid2 domain-containing protein" evidence="3">
    <location>
        <begin position="24"/>
        <end position="389"/>
    </location>
</feature>
<dbReference type="InParanoid" id="A0A168NUC2"/>
<evidence type="ECO:0000256" key="3">
    <source>
        <dbReference type="SAM" id="SignalP"/>
    </source>
</evidence>
<feature type="compositionally biased region" description="Low complexity" evidence="1">
    <location>
        <begin position="147"/>
        <end position="172"/>
    </location>
</feature>
<name>A0A168NUC2_ABSGL</name>
<keyword evidence="5" id="KW-1185">Reference proteome</keyword>
<accession>A0A168NUC2</accession>
<dbReference type="EMBL" id="LT553525">
    <property type="protein sequence ID" value="SAM01225.1"/>
    <property type="molecule type" value="Genomic_DNA"/>
</dbReference>
<keyword evidence="2" id="KW-1133">Transmembrane helix</keyword>
<protein>
    <recommendedName>
        <fullName evidence="6">Mid2 domain-containing protein</fullName>
    </recommendedName>
</protein>
<reference evidence="4" key="1">
    <citation type="submission" date="2016-04" db="EMBL/GenBank/DDBJ databases">
        <authorList>
            <person name="Evans L.H."/>
            <person name="Alamgir A."/>
            <person name="Owens N."/>
            <person name="Weber N.D."/>
            <person name="Virtaneva K."/>
            <person name="Barbian K."/>
            <person name="Babar A."/>
            <person name="Rosenke K."/>
        </authorList>
    </citation>
    <scope>NUCLEOTIDE SEQUENCE [LARGE SCALE GENOMIC DNA]</scope>
    <source>
        <strain evidence="4">CBS 101.48</strain>
    </source>
</reference>
<evidence type="ECO:0000256" key="2">
    <source>
        <dbReference type="SAM" id="Phobius"/>
    </source>
</evidence>
<feature type="region of interest" description="Disordered" evidence="1">
    <location>
        <begin position="111"/>
        <end position="242"/>
    </location>
</feature>
<feature type="transmembrane region" description="Helical" evidence="2">
    <location>
        <begin position="283"/>
        <end position="305"/>
    </location>
</feature>
<keyword evidence="3" id="KW-0732">Signal</keyword>
<keyword evidence="2" id="KW-0472">Membrane</keyword>
<dbReference type="OrthoDB" id="2289131at2759"/>
<feature type="compositionally biased region" description="Polar residues" evidence="1">
    <location>
        <begin position="126"/>
        <end position="138"/>
    </location>
</feature>
<gene>
    <name evidence="4" type="primary">ABSGL_06966.1 scaffold 8715</name>
</gene>
<proteinExistence type="predicted"/>
<evidence type="ECO:0000256" key="1">
    <source>
        <dbReference type="SAM" id="MobiDB-lite"/>
    </source>
</evidence>
<feature type="compositionally biased region" description="Pro residues" evidence="1">
    <location>
        <begin position="211"/>
        <end position="223"/>
    </location>
</feature>
<dbReference type="AlphaFoldDB" id="A0A168NUC2"/>
<dbReference type="STRING" id="4829.A0A168NUC2"/>
<evidence type="ECO:0000313" key="4">
    <source>
        <dbReference type="EMBL" id="SAM01225.1"/>
    </source>
</evidence>
<keyword evidence="2" id="KW-0812">Transmembrane</keyword>
<sequence length="389" mass="41479">MLITYRSLLFAIVVILKLSFCLGHGDTQPTISSTISTANRAQRTHHVNTFSIRPTPTTKIQRYHHKLGHKKTRTVCTTKTLHPKGVLTTHRPRPTTTVHCATKVVWVHNRQSKHTMQPKSHHQKQHSGSGNHKSTSLGKNHRKKVVKATTTSTKTSKPTTTTTTSTRHPTSTSKHKAKKHTTSLPIVSPAGKNVVNPVNAFSDDTPSTASPVPPIDPSEPTPAPEAEDTPSSIDQPSLAAALPPSGSALAAVKAAATPSGSDPNDTYIETQAVKNDGSTNTSLGLGLGLGVGCVAAVGLAGLLVHNRRRGQEQDRTVAESSDQLRWRPQSFMGVVASVVAKLPRSPSQRSQMNTGMAIGSGLGAVELASSQSYHSQPPALASVHPQYQY</sequence>
<feature type="signal peptide" evidence="3">
    <location>
        <begin position="1"/>
        <end position="23"/>
    </location>
</feature>
<dbReference type="Proteomes" id="UP000078561">
    <property type="component" value="Unassembled WGS sequence"/>
</dbReference>
<evidence type="ECO:0008006" key="6">
    <source>
        <dbReference type="Google" id="ProtNLM"/>
    </source>
</evidence>